<evidence type="ECO:0000313" key="1">
    <source>
        <dbReference type="EMBL" id="XDQ23567.1"/>
    </source>
</evidence>
<name>A0AB39NZD0_9ACTN</name>
<accession>A0AB39NZD0</accession>
<reference evidence="1" key="1">
    <citation type="submission" date="2024-07" db="EMBL/GenBank/DDBJ databases">
        <authorList>
            <person name="Yu S.T."/>
        </authorList>
    </citation>
    <scope>NUCLEOTIDE SEQUENCE</scope>
    <source>
        <strain evidence="1">R21</strain>
    </source>
</reference>
<dbReference type="EMBL" id="CP163435">
    <property type="protein sequence ID" value="XDQ23567.1"/>
    <property type="molecule type" value="Genomic_DNA"/>
</dbReference>
<organism evidence="1">
    <name type="scientific">Streptomyces sp. R21</name>
    <dbReference type="NCBI Taxonomy" id="3238627"/>
    <lineage>
        <taxon>Bacteria</taxon>
        <taxon>Bacillati</taxon>
        <taxon>Actinomycetota</taxon>
        <taxon>Actinomycetes</taxon>
        <taxon>Kitasatosporales</taxon>
        <taxon>Streptomycetaceae</taxon>
        <taxon>Streptomyces</taxon>
    </lineage>
</organism>
<gene>
    <name evidence="1" type="ORF">AB5J56_02095</name>
</gene>
<dbReference type="RefSeq" id="WP_369229409.1">
    <property type="nucleotide sequence ID" value="NZ_CP163435.1"/>
</dbReference>
<dbReference type="AlphaFoldDB" id="A0AB39NZD0"/>
<proteinExistence type="predicted"/>
<sequence length="84" mass="8801">MSELIVDETGELGREDEGVPVDRQVGVLLVAADVVFGELDDAGQGKGVKADESSRDADVQRQHGVVEAAQQLVSGVVVGLEVAW</sequence>
<protein>
    <submittedName>
        <fullName evidence="1">Uncharacterized protein</fullName>
    </submittedName>
</protein>